<protein>
    <submittedName>
        <fullName evidence="1">Uncharacterized protein</fullName>
    </submittedName>
</protein>
<organism evidence="1">
    <name type="scientific">Arundo donax</name>
    <name type="common">Giant reed</name>
    <name type="synonym">Donax arundinaceus</name>
    <dbReference type="NCBI Taxonomy" id="35708"/>
    <lineage>
        <taxon>Eukaryota</taxon>
        <taxon>Viridiplantae</taxon>
        <taxon>Streptophyta</taxon>
        <taxon>Embryophyta</taxon>
        <taxon>Tracheophyta</taxon>
        <taxon>Spermatophyta</taxon>
        <taxon>Magnoliopsida</taxon>
        <taxon>Liliopsida</taxon>
        <taxon>Poales</taxon>
        <taxon>Poaceae</taxon>
        <taxon>PACMAD clade</taxon>
        <taxon>Arundinoideae</taxon>
        <taxon>Arundineae</taxon>
        <taxon>Arundo</taxon>
    </lineage>
</organism>
<dbReference type="EMBL" id="GBRH01241984">
    <property type="protein sequence ID" value="JAD55911.1"/>
    <property type="molecule type" value="Transcribed_RNA"/>
</dbReference>
<reference evidence="1" key="2">
    <citation type="journal article" date="2015" name="Data Brief">
        <title>Shoot transcriptome of the giant reed, Arundo donax.</title>
        <authorList>
            <person name="Barrero R.A."/>
            <person name="Guerrero F.D."/>
            <person name="Moolhuijzen P."/>
            <person name="Goolsby J.A."/>
            <person name="Tidwell J."/>
            <person name="Bellgard S.E."/>
            <person name="Bellgard M.I."/>
        </authorList>
    </citation>
    <scope>NUCLEOTIDE SEQUENCE</scope>
    <source>
        <tissue evidence="1">Shoot tissue taken approximately 20 cm above the soil surface</tissue>
    </source>
</reference>
<evidence type="ECO:0000313" key="1">
    <source>
        <dbReference type="EMBL" id="JAD55911.1"/>
    </source>
</evidence>
<name>A0A0A9AXQ2_ARUDO</name>
<dbReference type="AlphaFoldDB" id="A0A0A9AXQ2"/>
<proteinExistence type="predicted"/>
<sequence>MMYLQLTENRPLMSQDDDWPAMTLRIFQSKDGLADLMSLGAYSACPMLLSLYGKHDWLASIC</sequence>
<reference evidence="1" key="1">
    <citation type="submission" date="2014-09" db="EMBL/GenBank/DDBJ databases">
        <authorList>
            <person name="Magalhaes I.L.F."/>
            <person name="Oliveira U."/>
            <person name="Santos F.R."/>
            <person name="Vidigal T.H.D.A."/>
            <person name="Brescovit A.D."/>
            <person name="Santos A.J."/>
        </authorList>
    </citation>
    <scope>NUCLEOTIDE SEQUENCE</scope>
    <source>
        <tissue evidence="1">Shoot tissue taken approximately 20 cm above the soil surface</tissue>
    </source>
</reference>
<accession>A0A0A9AXQ2</accession>